<feature type="site" description="Transition state stabilizer" evidence="6">
    <location>
        <position position="600"/>
    </location>
</feature>
<proteinExistence type="inferred from homology"/>
<evidence type="ECO:0000313" key="9">
    <source>
        <dbReference type="EMBL" id="QHC55613.1"/>
    </source>
</evidence>
<evidence type="ECO:0000256" key="3">
    <source>
        <dbReference type="ARBA" id="ARBA00022679"/>
    </source>
</evidence>
<dbReference type="AlphaFoldDB" id="A0AAE6RKV9"/>
<reference evidence="10" key="1">
    <citation type="submission" date="2019-12" db="EMBL/GenBank/DDBJ databases">
        <title>Complete and draft genome sequences of new strains and members of some known species of the genus Rathayibacter isolated from plants.</title>
        <authorList>
            <person name="Tarlachkov S.V."/>
            <person name="Starodumova I.P."/>
            <person name="Dorofeeva L.V."/>
            <person name="Prisyazhnaya N.V."/>
            <person name="Leyn S."/>
            <person name="Zlamal J."/>
            <person name="Elan M."/>
            <person name="Osterman A.L."/>
            <person name="Nadler S."/>
            <person name="Subbotin S.A."/>
            <person name="Evtushenko L.I."/>
        </authorList>
    </citation>
    <scope>NUCLEOTIDE SEQUENCE [LARGE SCALE GENOMIC DNA]</scope>
    <source>
        <strain evidence="10">VKM Ac-2761</strain>
    </source>
</reference>
<dbReference type="Pfam" id="PF21702">
    <property type="entry name" value="GLGE_C"/>
    <property type="match status" value="1"/>
</dbReference>
<evidence type="ECO:0000256" key="5">
    <source>
        <dbReference type="ARBA" id="ARBA00048735"/>
    </source>
</evidence>
<organism evidence="9 10">
    <name type="scientific">Rathayibacter tanaceti</name>
    <dbReference type="NCBI Taxonomy" id="1671680"/>
    <lineage>
        <taxon>Bacteria</taxon>
        <taxon>Bacillati</taxon>
        <taxon>Actinomycetota</taxon>
        <taxon>Actinomycetes</taxon>
        <taxon>Micrococcales</taxon>
        <taxon>Microbacteriaceae</taxon>
        <taxon>Rathayibacter</taxon>
    </lineage>
</organism>
<name>A0AAE6RKV9_9MICO</name>
<dbReference type="GO" id="GO:0030979">
    <property type="term" value="P:alpha-glucan biosynthetic process"/>
    <property type="evidence" value="ECO:0007669"/>
    <property type="project" value="UniProtKB-UniRule"/>
</dbReference>
<dbReference type="GO" id="GO:0004553">
    <property type="term" value="F:hydrolase activity, hydrolyzing O-glycosyl compounds"/>
    <property type="evidence" value="ECO:0007669"/>
    <property type="project" value="InterPro"/>
</dbReference>
<evidence type="ECO:0000256" key="7">
    <source>
        <dbReference type="SAM" id="MobiDB-lite"/>
    </source>
</evidence>
<dbReference type="Gene3D" id="1.20.58.80">
    <property type="entry name" value="Phosphotransferase system, lactose/cellobiose-type IIA subunit"/>
    <property type="match status" value="1"/>
</dbReference>
<dbReference type="InterPro" id="IPR006047">
    <property type="entry name" value="GH13_cat_dom"/>
</dbReference>
<dbReference type="Pfam" id="PF11896">
    <property type="entry name" value="GlgE_dom_N_S"/>
    <property type="match status" value="1"/>
</dbReference>
<evidence type="ECO:0000256" key="1">
    <source>
        <dbReference type="ARBA" id="ARBA00011738"/>
    </source>
</evidence>
<evidence type="ECO:0000256" key="2">
    <source>
        <dbReference type="ARBA" id="ARBA00022676"/>
    </source>
</evidence>
<feature type="binding site" evidence="6">
    <location>
        <position position="384"/>
    </location>
    <ligand>
        <name>alpha-maltose 1-phosphate</name>
        <dbReference type="ChEBI" id="CHEBI:63576"/>
    </ligand>
</feature>
<gene>
    <name evidence="6" type="primary">glgE</name>
    <name evidence="9" type="ORF">GSU10_08175</name>
</gene>
<feature type="domain" description="Glycosyl hydrolase family 13 catalytic" evidence="8">
    <location>
        <begin position="327"/>
        <end position="682"/>
    </location>
</feature>
<comment type="subunit">
    <text evidence="1 6">Homodimer.</text>
</comment>
<dbReference type="GO" id="GO:0016758">
    <property type="term" value="F:hexosyltransferase activity"/>
    <property type="evidence" value="ECO:0007669"/>
    <property type="project" value="UniProtKB-UniRule"/>
</dbReference>
<feature type="region of interest" description="Disordered" evidence="7">
    <location>
        <begin position="1"/>
        <end position="60"/>
    </location>
</feature>
<comment type="similarity">
    <text evidence="6">Belongs to the glycosyl hydrolase 13 family. GlgE subfamily.</text>
</comment>
<dbReference type="PANTHER" id="PTHR47786">
    <property type="entry name" value="ALPHA-1,4-GLUCAN:MALTOSE-1-PHOSPHATE MALTOSYLTRANSFERASE"/>
    <property type="match status" value="1"/>
</dbReference>
<evidence type="ECO:0000313" key="10">
    <source>
        <dbReference type="Proteomes" id="UP000465031"/>
    </source>
</evidence>
<dbReference type="EC" id="2.4.99.16" evidence="6"/>
<evidence type="ECO:0000259" key="8">
    <source>
        <dbReference type="SMART" id="SM00642"/>
    </source>
</evidence>
<keyword evidence="4 6" id="KW-0119">Carbohydrate metabolism</keyword>
<feature type="binding site" evidence="6">
    <location>
        <position position="479"/>
    </location>
    <ligand>
        <name>alpha-maltose 1-phosphate</name>
        <dbReference type="ChEBI" id="CHEBI:63576"/>
    </ligand>
</feature>
<keyword evidence="3 6" id="KW-0808">Transferase</keyword>
<feature type="region of interest" description="Disordered" evidence="7">
    <location>
        <begin position="73"/>
        <end position="129"/>
    </location>
</feature>
<dbReference type="Proteomes" id="UP000465031">
    <property type="component" value="Chromosome"/>
</dbReference>
<evidence type="ECO:0000256" key="4">
    <source>
        <dbReference type="ARBA" id="ARBA00023277"/>
    </source>
</evidence>
<comment type="function">
    <text evidence="6">Maltosyltransferase that uses maltose 1-phosphate (M1P) as the sugar donor to elongate linear or branched alpha-(1-&gt;4)-glucans. Is involved in a branched alpha-glucan biosynthetic pathway from trehalose, together with TreS, Mak and GlgB.</text>
</comment>
<dbReference type="InterPro" id="IPR013783">
    <property type="entry name" value="Ig-like_fold"/>
</dbReference>
<feature type="active site" description="Nucleophile" evidence="6">
    <location>
        <position position="514"/>
    </location>
</feature>
<dbReference type="EMBL" id="CP047186">
    <property type="protein sequence ID" value="QHC55613.1"/>
    <property type="molecule type" value="Genomic_DNA"/>
</dbReference>
<dbReference type="CDD" id="cd11344">
    <property type="entry name" value="AmyAc_GlgE_like"/>
    <property type="match status" value="1"/>
</dbReference>
<dbReference type="InterPro" id="IPR026585">
    <property type="entry name" value="GlgE"/>
</dbReference>
<feature type="binding site" evidence="6">
    <location>
        <begin position="653"/>
        <end position="654"/>
    </location>
    <ligand>
        <name>alpha-maltose 1-phosphate</name>
        <dbReference type="ChEBI" id="CHEBI:63576"/>
    </ligand>
</feature>
<feature type="binding site" evidence="6">
    <location>
        <position position="444"/>
    </location>
    <ligand>
        <name>alpha-maltose 1-phosphate</name>
        <dbReference type="ChEBI" id="CHEBI:63576"/>
    </ligand>
</feature>
<dbReference type="InterPro" id="IPR049171">
    <property type="entry name" value="GLGE_C"/>
</dbReference>
<dbReference type="HAMAP" id="MF_02124">
    <property type="entry name" value="GlgE"/>
    <property type="match status" value="1"/>
</dbReference>
<protein>
    <recommendedName>
        <fullName evidence="6">Alpha-1,4-glucan:maltose-1-phosphate maltosyltransferase</fullName>
        <shortName evidence="6">GMPMT</shortName>
        <ecNumber evidence="6">2.4.99.16</ecNumber>
    </recommendedName>
    <alternativeName>
        <fullName evidence="6">(1-&gt;4)-alpha-D-glucan:maltose-1-phosphate alpha-D-maltosyltransferase</fullName>
    </alternativeName>
</protein>
<dbReference type="Gene3D" id="2.60.40.1180">
    <property type="entry name" value="Golgi alpha-mannosidase II"/>
    <property type="match status" value="1"/>
</dbReference>
<dbReference type="InterPro" id="IPR017853">
    <property type="entry name" value="GH"/>
</dbReference>
<dbReference type="KEGG" id="rte:GSU10_08175"/>
<dbReference type="InterPro" id="IPR013780">
    <property type="entry name" value="Glyco_hydro_b"/>
</dbReference>
<dbReference type="Gene3D" id="3.20.20.80">
    <property type="entry name" value="Glycosidases"/>
    <property type="match status" value="1"/>
</dbReference>
<feature type="compositionally biased region" description="Low complexity" evidence="7">
    <location>
        <begin position="89"/>
        <end position="116"/>
    </location>
</feature>
<accession>A0AAE6RKV9</accession>
<sequence>MKRRIAFTAPLDSLRTREPRSRSTGAVALGHPSGAPRRTNGPGADRLHSAAGARKRRVRARAGRYCRDVAQIPFGKAPHGKDARRAGRGRAPQEAWAPPEEVPAEPAADEAPVSPVTPDAPPAASGSGYRVRAERIPILDPQPRLEDDRWAAKAFVGEVVPFAATAFREGHDLIGVDLLLTSPSGAESEHRMSLLATGTDRYGRLVLLDAEGDWTYRIRAFADDWATWLHTADVKIPAGLDIDVTFAIGAGLLRAGADDQSRPEAERTLLAATASRVADTALAAEARLVAATDPAVHGALEARPVRSIASVSAPRTVHVERTRAGVGAWYEFFPRSEGAVRHEDGTVTSGTFRTASERVPAVAAMGFDVLYLPPIHPIGRSFRKGPNNTLDAAESDPGSPWAIGSAEGGHDAIHPDLGTVDDFRAFHAAVTAAGLELALDFALQASPDHPWVTSHPEWFTTLPDGSIAYAENPPKKYQDIYPINFDNDPEGIRREALRVLRHWIDLGVRIFRVDNPHTKPLDFWEWIIHEVNAEHPEVVFLAEAFTRPAIMRALGKVGFQQSYSYFTWRNTKEELAEFFTSISHETADYMRPNLFVNTPDILTEYLQYGGRSAYKVRAALAATASPLWGVYAGYELVENVARPGAEENIDNEKYEYKTRDWSGAEESGRSLAPYLTRLNEIRRAHPALGQLRNLHVHGSDDDAILVYSKHLDRHFTRTRTADTVLVVVNTDPHSARETTVHLDLPAIGLEWGATFEVEDLITGSVWTWGSDNYVRLDSFVEPVHILSVKADER</sequence>
<feature type="active site" description="Proton donor" evidence="6">
    <location>
        <position position="543"/>
    </location>
</feature>
<dbReference type="Gene3D" id="2.60.40.10">
    <property type="entry name" value="Immunoglobulins"/>
    <property type="match status" value="1"/>
</dbReference>
<dbReference type="InterPro" id="IPR021828">
    <property type="entry name" value="GlgE_dom_N/S"/>
</dbReference>
<keyword evidence="2 6" id="KW-0328">Glycosyltransferase</keyword>
<feature type="binding site" evidence="6">
    <location>
        <position position="515"/>
    </location>
    <ligand>
        <name>alpha-maltose 1-phosphate</name>
        <dbReference type="ChEBI" id="CHEBI:63576"/>
    </ligand>
</feature>
<comment type="catalytic activity">
    <reaction evidence="5 6">
        <text>alpha-maltose 1-phosphate + [(1-&gt;4)-alpha-D-glucosyl](n) = [(1-&gt;4)-alpha-D-glucosyl](n+2) + phosphate</text>
        <dbReference type="Rhea" id="RHEA:42692"/>
        <dbReference type="Rhea" id="RHEA-COMP:9584"/>
        <dbReference type="Rhea" id="RHEA-COMP:10183"/>
        <dbReference type="ChEBI" id="CHEBI:15444"/>
        <dbReference type="ChEBI" id="CHEBI:43474"/>
        <dbReference type="ChEBI" id="CHEBI:63576"/>
        <dbReference type="EC" id="2.4.99.16"/>
    </reaction>
</comment>
<dbReference type="PANTHER" id="PTHR47786:SF2">
    <property type="entry name" value="GLYCOSYL HYDROLASE FAMILY 13 CATALYTIC DOMAIN-CONTAINING PROTEIN"/>
    <property type="match status" value="1"/>
</dbReference>
<dbReference type="SUPFAM" id="SSF51445">
    <property type="entry name" value="(Trans)glycosidases"/>
    <property type="match status" value="1"/>
</dbReference>
<dbReference type="SMART" id="SM00642">
    <property type="entry name" value="Aamy"/>
    <property type="match status" value="1"/>
</dbReference>
<evidence type="ECO:0000256" key="6">
    <source>
        <dbReference type="HAMAP-Rule" id="MF_02124"/>
    </source>
</evidence>